<accession>A0ABN1DCX3</accession>
<name>A0ABN1DCX3_9GAMM</name>
<sequence>MQRLFFSLKFTTAQQQLLLSYQQILSKQFPQAKPVSVDNLHLTLFFLGQVTAEQKQPLLTAAKSIAMPSFALTLDTVASFSKPKILYLAPSVVARELLVLQRQVADICKAMGFNEIHDGYRPHVTLLRHVSVPEGFPQQVLPLSIVVSEFALYQSLNIEGAVRYLPLHTFNCREG</sequence>
<dbReference type="NCBIfam" id="TIGR02258">
    <property type="entry name" value="2_5_ligase"/>
    <property type="match status" value="1"/>
</dbReference>
<dbReference type="Proteomes" id="UP001501169">
    <property type="component" value="Unassembled WGS sequence"/>
</dbReference>
<comment type="catalytic activity">
    <reaction evidence="2">
        <text>a 3'-end 2',3'-cyclophospho-ribonucleotide-RNA + H2O = a 3'-end 2'-phospho-ribonucleotide-RNA + H(+)</text>
        <dbReference type="Rhea" id="RHEA:11828"/>
        <dbReference type="Rhea" id="RHEA-COMP:10464"/>
        <dbReference type="Rhea" id="RHEA-COMP:17353"/>
        <dbReference type="ChEBI" id="CHEBI:15377"/>
        <dbReference type="ChEBI" id="CHEBI:15378"/>
        <dbReference type="ChEBI" id="CHEBI:83064"/>
        <dbReference type="ChEBI" id="CHEBI:173113"/>
        <dbReference type="EC" id="3.1.4.58"/>
    </reaction>
</comment>
<evidence type="ECO:0000259" key="3">
    <source>
        <dbReference type="Pfam" id="PF02834"/>
    </source>
</evidence>
<dbReference type="InterPro" id="IPR004175">
    <property type="entry name" value="RNA_CPDase"/>
</dbReference>
<dbReference type="HAMAP" id="MF_01940">
    <property type="entry name" value="RNA_CPDase"/>
    <property type="match status" value="1"/>
</dbReference>
<comment type="caution">
    <text evidence="4">The sequence shown here is derived from an EMBL/GenBank/DDBJ whole genome shotgun (WGS) entry which is preliminary data.</text>
</comment>
<keyword evidence="1 2" id="KW-0378">Hydrolase</keyword>
<organism evidence="4 5">
    <name type="scientific">Rheinheimera aquimaris</name>
    <dbReference type="NCBI Taxonomy" id="412437"/>
    <lineage>
        <taxon>Bacteria</taxon>
        <taxon>Pseudomonadati</taxon>
        <taxon>Pseudomonadota</taxon>
        <taxon>Gammaproteobacteria</taxon>
        <taxon>Chromatiales</taxon>
        <taxon>Chromatiaceae</taxon>
        <taxon>Rheinheimera</taxon>
    </lineage>
</organism>
<comment type="function">
    <text evidence="2">Hydrolyzes RNA 2',3'-cyclic phosphodiester to an RNA 2'-phosphomonoester.</text>
</comment>
<proteinExistence type="inferred from homology"/>
<feature type="domain" description="Phosphoesterase HXTX" evidence="3">
    <location>
        <begin position="90"/>
        <end position="157"/>
    </location>
</feature>
<evidence type="ECO:0000256" key="1">
    <source>
        <dbReference type="ARBA" id="ARBA00022801"/>
    </source>
</evidence>
<feature type="domain" description="Phosphoesterase HXTX" evidence="3">
    <location>
        <begin position="14"/>
        <end position="87"/>
    </location>
</feature>
<comment type="similarity">
    <text evidence="2">Belongs to the 2H phosphoesterase superfamily. ThpR family.</text>
</comment>
<dbReference type="PANTHER" id="PTHR35561">
    <property type="entry name" value="RNA 2',3'-CYCLIC PHOSPHODIESTERASE"/>
    <property type="match status" value="1"/>
</dbReference>
<feature type="short sequence motif" description="HXTX 1" evidence="2">
    <location>
        <begin position="41"/>
        <end position="44"/>
    </location>
</feature>
<protein>
    <recommendedName>
        <fullName evidence="2">RNA 2',3'-cyclic phosphodiesterase</fullName>
        <shortName evidence="2">RNA 2',3'-CPDase</shortName>
        <ecNumber evidence="2">3.1.4.58</ecNumber>
    </recommendedName>
</protein>
<reference evidence="4 5" key="1">
    <citation type="journal article" date="2019" name="Int. J. Syst. Evol. Microbiol.">
        <title>The Global Catalogue of Microorganisms (GCM) 10K type strain sequencing project: providing services to taxonomists for standard genome sequencing and annotation.</title>
        <authorList>
            <consortium name="The Broad Institute Genomics Platform"/>
            <consortium name="The Broad Institute Genome Sequencing Center for Infectious Disease"/>
            <person name="Wu L."/>
            <person name="Ma J."/>
        </authorList>
    </citation>
    <scope>NUCLEOTIDE SEQUENCE [LARGE SCALE GENOMIC DNA]</scope>
    <source>
        <strain evidence="4 5">JCM 14331</strain>
    </source>
</reference>
<dbReference type="RefSeq" id="WP_226765666.1">
    <property type="nucleotide sequence ID" value="NZ_BAAAEO010000001.1"/>
</dbReference>
<dbReference type="PANTHER" id="PTHR35561:SF1">
    <property type="entry name" value="RNA 2',3'-CYCLIC PHOSPHODIESTERASE"/>
    <property type="match status" value="1"/>
</dbReference>
<dbReference type="InterPro" id="IPR009097">
    <property type="entry name" value="Cyclic_Pdiesterase"/>
</dbReference>
<dbReference type="InterPro" id="IPR014051">
    <property type="entry name" value="Phosphoesterase_HXTX"/>
</dbReference>
<keyword evidence="5" id="KW-1185">Reference proteome</keyword>
<evidence type="ECO:0000313" key="5">
    <source>
        <dbReference type="Proteomes" id="UP001501169"/>
    </source>
</evidence>
<dbReference type="SUPFAM" id="SSF55144">
    <property type="entry name" value="LigT-like"/>
    <property type="match status" value="1"/>
</dbReference>
<gene>
    <name evidence="4" type="primary">thpR</name>
    <name evidence="4" type="ORF">GCM10009098_04270</name>
</gene>
<evidence type="ECO:0000256" key="2">
    <source>
        <dbReference type="HAMAP-Rule" id="MF_01940"/>
    </source>
</evidence>
<dbReference type="Pfam" id="PF02834">
    <property type="entry name" value="LigT_PEase"/>
    <property type="match status" value="2"/>
</dbReference>
<feature type="active site" description="Proton donor" evidence="2">
    <location>
        <position position="41"/>
    </location>
</feature>
<dbReference type="EC" id="3.1.4.58" evidence="2"/>
<feature type="active site" description="Proton acceptor" evidence="2">
    <location>
        <position position="123"/>
    </location>
</feature>
<dbReference type="EMBL" id="BAAAEO010000001">
    <property type="protein sequence ID" value="GAA0539878.1"/>
    <property type="molecule type" value="Genomic_DNA"/>
</dbReference>
<evidence type="ECO:0000313" key="4">
    <source>
        <dbReference type="EMBL" id="GAA0539878.1"/>
    </source>
</evidence>
<dbReference type="Gene3D" id="3.90.1140.10">
    <property type="entry name" value="Cyclic phosphodiesterase"/>
    <property type="match status" value="1"/>
</dbReference>
<feature type="short sequence motif" description="HXTX 2" evidence="2">
    <location>
        <begin position="123"/>
        <end position="126"/>
    </location>
</feature>